<dbReference type="RefSeq" id="WP_208813710.1">
    <property type="nucleotide sequence ID" value="NZ_WVUH01000086.1"/>
</dbReference>
<accession>A0ABS3VR01</accession>
<keyword evidence="2" id="KW-1185">Reference proteome</keyword>
<gene>
    <name evidence="1" type="ORF">GSF22_12460</name>
</gene>
<comment type="caution">
    <text evidence="1">The sequence shown here is derived from an EMBL/GenBank/DDBJ whole genome shotgun (WGS) entry which is preliminary data.</text>
</comment>
<organism evidence="1 2">
    <name type="scientific">Micromonospora echinofusca</name>
    <dbReference type="NCBI Taxonomy" id="47858"/>
    <lineage>
        <taxon>Bacteria</taxon>
        <taxon>Bacillati</taxon>
        <taxon>Actinomycetota</taxon>
        <taxon>Actinomycetes</taxon>
        <taxon>Micromonosporales</taxon>
        <taxon>Micromonosporaceae</taxon>
        <taxon>Micromonospora</taxon>
    </lineage>
</organism>
<proteinExistence type="predicted"/>
<reference evidence="1 2" key="1">
    <citation type="submission" date="2019-12" db="EMBL/GenBank/DDBJ databases">
        <title>Whole genome sequencing of endophytic Actinobacterium Micromonospora sp. MPMI6T.</title>
        <authorList>
            <person name="Evv R."/>
            <person name="Podile A.R."/>
        </authorList>
    </citation>
    <scope>NUCLEOTIDE SEQUENCE [LARGE SCALE GENOMIC DNA]</scope>
    <source>
        <strain evidence="1 2">MPMI6</strain>
    </source>
</reference>
<evidence type="ECO:0000313" key="1">
    <source>
        <dbReference type="EMBL" id="MBO4206809.1"/>
    </source>
</evidence>
<dbReference type="Proteomes" id="UP000823521">
    <property type="component" value="Unassembled WGS sequence"/>
</dbReference>
<sequence length="97" mass="10902">MSGKAHHGAGSPVAMDNQLQARLTVRSRTDTQEARVQEKRETAERLTLVTTVGPWFHLDQPVLVGRGQTYWVDNRTSELCIDRGDGRITRVAGWVCR</sequence>
<name>A0ABS3VR01_MICEH</name>
<dbReference type="EMBL" id="WVUH01000086">
    <property type="protein sequence ID" value="MBO4206809.1"/>
    <property type="molecule type" value="Genomic_DNA"/>
</dbReference>
<evidence type="ECO:0000313" key="2">
    <source>
        <dbReference type="Proteomes" id="UP000823521"/>
    </source>
</evidence>
<protein>
    <submittedName>
        <fullName evidence="1">Uncharacterized protein</fullName>
    </submittedName>
</protein>